<comment type="caution">
    <text evidence="2">The sequence shown here is derived from an EMBL/GenBank/DDBJ whole genome shotgun (WGS) entry which is preliminary data.</text>
</comment>
<feature type="region of interest" description="Disordered" evidence="1">
    <location>
        <begin position="1"/>
        <end position="43"/>
    </location>
</feature>
<protein>
    <submittedName>
        <fullName evidence="2">Uncharacterized protein</fullName>
    </submittedName>
</protein>
<evidence type="ECO:0000313" key="2">
    <source>
        <dbReference type="EMBL" id="GKV51991.1"/>
    </source>
</evidence>
<proteinExistence type="predicted"/>
<feature type="compositionally biased region" description="Basic and acidic residues" evidence="1">
    <location>
        <begin position="280"/>
        <end position="299"/>
    </location>
</feature>
<feature type="compositionally biased region" description="Low complexity" evidence="1">
    <location>
        <begin position="240"/>
        <end position="250"/>
    </location>
</feature>
<feature type="region of interest" description="Disordered" evidence="1">
    <location>
        <begin position="228"/>
        <end position="307"/>
    </location>
</feature>
<keyword evidence="3" id="KW-1185">Reference proteome</keyword>
<sequence length="552" mass="61267">MIVPPELQDLPKESSASPSVHEGSGANPSPSSEGLSSENTPSIGENVEEAGFRFRANLHHEVTDCATSIKGYKRLEEVVRQYHVPRTVLVRTGTKNERACSVVRVGADIADPQQHKIYNRIYAIVREVGDTCEGHRVQIALPVPAKYHTDEVRVSNDLGACLSKWHSGHAYMNYPTLTPGDLKLKDRITNYVKGVGLVDLEALVTPELLTLRGFVDVTNLFSEEEMSSMLKRQREQAQCSRGRGTGSSTRRQTRYNELPPTAPRSPLQREQGSSLASRPQAERRVETVPIETQRHAREDSDAEDDVPLIQRRLNTGSQSGAVRSPDAPTTALLRRYPHQQIARAPESHTMRALATLRPTVNSRWSRLADSCKQLTSDKASLEDEVNCLQSSEMANRAASAESWADELANKAAMDEVVRAVDSTKKAEAERDSALNDLNTLRRRVAVADQDLARVEEGLRKAKTQHQHCISIARAQGAKWLVGADMFQDAVVAASMNTTTEIYNDVRGKVLKHQPDFPINELAFFEGEELDEEGKSLAAPANTTERLRWELNE</sequence>
<dbReference type="Proteomes" id="UP001054252">
    <property type="component" value="Unassembled WGS sequence"/>
</dbReference>
<evidence type="ECO:0000256" key="1">
    <source>
        <dbReference type="SAM" id="MobiDB-lite"/>
    </source>
</evidence>
<feature type="compositionally biased region" description="Polar residues" evidence="1">
    <location>
        <begin position="268"/>
        <end position="277"/>
    </location>
</feature>
<name>A0AAV5MPW7_9ROSI</name>
<dbReference type="AlphaFoldDB" id="A0AAV5MPW7"/>
<dbReference type="EMBL" id="BPVZ01000581">
    <property type="protein sequence ID" value="GKV51991.1"/>
    <property type="molecule type" value="Genomic_DNA"/>
</dbReference>
<gene>
    <name evidence="2" type="ORF">SLEP1_g58602</name>
</gene>
<organism evidence="2 3">
    <name type="scientific">Rubroshorea leprosula</name>
    <dbReference type="NCBI Taxonomy" id="152421"/>
    <lineage>
        <taxon>Eukaryota</taxon>
        <taxon>Viridiplantae</taxon>
        <taxon>Streptophyta</taxon>
        <taxon>Embryophyta</taxon>
        <taxon>Tracheophyta</taxon>
        <taxon>Spermatophyta</taxon>
        <taxon>Magnoliopsida</taxon>
        <taxon>eudicotyledons</taxon>
        <taxon>Gunneridae</taxon>
        <taxon>Pentapetalae</taxon>
        <taxon>rosids</taxon>
        <taxon>malvids</taxon>
        <taxon>Malvales</taxon>
        <taxon>Dipterocarpaceae</taxon>
        <taxon>Rubroshorea</taxon>
    </lineage>
</organism>
<accession>A0AAV5MPW7</accession>
<evidence type="ECO:0000313" key="3">
    <source>
        <dbReference type="Proteomes" id="UP001054252"/>
    </source>
</evidence>
<feature type="compositionally biased region" description="Polar residues" evidence="1">
    <location>
        <begin position="26"/>
        <end position="43"/>
    </location>
</feature>
<reference evidence="2 3" key="1">
    <citation type="journal article" date="2021" name="Commun. Biol.">
        <title>The genome of Shorea leprosula (Dipterocarpaceae) highlights the ecological relevance of drought in aseasonal tropical rainforests.</title>
        <authorList>
            <person name="Ng K.K.S."/>
            <person name="Kobayashi M.J."/>
            <person name="Fawcett J.A."/>
            <person name="Hatakeyama M."/>
            <person name="Paape T."/>
            <person name="Ng C.H."/>
            <person name="Ang C.C."/>
            <person name="Tnah L.H."/>
            <person name="Lee C.T."/>
            <person name="Nishiyama T."/>
            <person name="Sese J."/>
            <person name="O'Brien M.J."/>
            <person name="Copetti D."/>
            <person name="Mohd Noor M.I."/>
            <person name="Ong R.C."/>
            <person name="Putra M."/>
            <person name="Sireger I.Z."/>
            <person name="Indrioko S."/>
            <person name="Kosugi Y."/>
            <person name="Izuno A."/>
            <person name="Isagi Y."/>
            <person name="Lee S.L."/>
            <person name="Shimizu K.K."/>
        </authorList>
    </citation>
    <scope>NUCLEOTIDE SEQUENCE [LARGE SCALE GENOMIC DNA]</scope>
    <source>
        <strain evidence="2">214</strain>
    </source>
</reference>